<organism evidence="2 3">
    <name type="scientific">Heligmosomoides polygyrus</name>
    <name type="common">Parasitic roundworm</name>
    <dbReference type="NCBI Taxonomy" id="6339"/>
    <lineage>
        <taxon>Eukaryota</taxon>
        <taxon>Metazoa</taxon>
        <taxon>Ecdysozoa</taxon>
        <taxon>Nematoda</taxon>
        <taxon>Chromadorea</taxon>
        <taxon>Rhabditida</taxon>
        <taxon>Rhabditina</taxon>
        <taxon>Rhabditomorpha</taxon>
        <taxon>Strongyloidea</taxon>
        <taxon>Heligmosomidae</taxon>
        <taxon>Heligmosomoides</taxon>
    </lineage>
</organism>
<accession>A0A183F696</accession>
<dbReference type="EMBL" id="UZAH01002023">
    <property type="protein sequence ID" value="VDO20744.1"/>
    <property type="molecule type" value="Genomic_DNA"/>
</dbReference>
<dbReference type="Proteomes" id="UP000050761">
    <property type="component" value="Unassembled WGS sequence"/>
</dbReference>
<sequence>MNCSETCTKHLNLAKAIGEIKTLSIGLITKPGGSGHYCRCRMYMILIIIATAANLPPPAQAGNGRDRLECIKKAGKRVAEVGPD</sequence>
<proteinExistence type="predicted"/>
<evidence type="ECO:0000313" key="2">
    <source>
        <dbReference type="Proteomes" id="UP000050761"/>
    </source>
</evidence>
<name>A0A183F696_HELPZ</name>
<gene>
    <name evidence="1" type="ORF">HPBE_LOCUS1689</name>
</gene>
<evidence type="ECO:0000313" key="3">
    <source>
        <dbReference type="WBParaSite" id="HPBE_0000168801-mRNA-1"/>
    </source>
</evidence>
<evidence type="ECO:0000313" key="1">
    <source>
        <dbReference type="EMBL" id="VDO20744.1"/>
    </source>
</evidence>
<accession>A0A3P7U9E3</accession>
<dbReference type="AlphaFoldDB" id="A0A183F696"/>
<protein>
    <submittedName>
        <fullName evidence="3">Secreted protein</fullName>
    </submittedName>
</protein>
<keyword evidence="2" id="KW-1185">Reference proteome</keyword>
<reference evidence="3" key="2">
    <citation type="submission" date="2019-09" db="UniProtKB">
        <authorList>
            <consortium name="WormBaseParasite"/>
        </authorList>
    </citation>
    <scope>IDENTIFICATION</scope>
</reference>
<reference evidence="1 2" key="1">
    <citation type="submission" date="2018-11" db="EMBL/GenBank/DDBJ databases">
        <authorList>
            <consortium name="Pathogen Informatics"/>
        </authorList>
    </citation>
    <scope>NUCLEOTIDE SEQUENCE [LARGE SCALE GENOMIC DNA]</scope>
</reference>
<dbReference type="WBParaSite" id="HPBE_0000168801-mRNA-1">
    <property type="protein sequence ID" value="HPBE_0000168801-mRNA-1"/>
    <property type="gene ID" value="HPBE_0000168801"/>
</dbReference>